<dbReference type="HOGENOM" id="CLU_362353_0_0_10"/>
<accession>E4T5G3</accession>
<dbReference type="Proteomes" id="UP000008718">
    <property type="component" value="Chromosome"/>
</dbReference>
<gene>
    <name evidence="9" type="ordered locus">Palpr_1818</name>
</gene>
<evidence type="ECO:0000259" key="8">
    <source>
        <dbReference type="PROSITE" id="PS51764"/>
    </source>
</evidence>
<evidence type="ECO:0000256" key="3">
    <source>
        <dbReference type="ARBA" id="ARBA00012706"/>
    </source>
</evidence>
<evidence type="ECO:0000256" key="2">
    <source>
        <dbReference type="ARBA" id="ARBA00007754"/>
    </source>
</evidence>
<dbReference type="CAZy" id="GH5">
    <property type="family name" value="Glycoside Hydrolase Family 5"/>
</dbReference>
<dbReference type="EMBL" id="CP002345">
    <property type="protein sequence ID" value="ADQ79957.1"/>
    <property type="molecule type" value="Genomic_DNA"/>
</dbReference>
<evidence type="ECO:0000256" key="5">
    <source>
        <dbReference type="ARBA" id="ARBA00023295"/>
    </source>
</evidence>
<evidence type="ECO:0000256" key="7">
    <source>
        <dbReference type="SAM" id="Phobius"/>
    </source>
</evidence>
<dbReference type="InterPro" id="IPR045053">
    <property type="entry name" value="MAN-like"/>
</dbReference>
<keyword evidence="5 6" id="KW-0326">Glycosidase</keyword>
<comment type="similarity">
    <text evidence="2 6">Belongs to the glycosyl hydrolase 26 family.</text>
</comment>
<dbReference type="PRINTS" id="PR00739">
    <property type="entry name" value="GLHYDRLASE26"/>
</dbReference>
<keyword evidence="4 6" id="KW-0378">Hydrolase</keyword>
<dbReference type="eggNOG" id="COG4124">
    <property type="taxonomic scope" value="Bacteria"/>
</dbReference>
<evidence type="ECO:0000256" key="6">
    <source>
        <dbReference type="PROSITE-ProRule" id="PRU01100"/>
    </source>
</evidence>
<dbReference type="AlphaFoldDB" id="E4T5G3"/>
<organism evidence="9 10">
    <name type="scientific">Paludibacter propionicigenes (strain DSM 17365 / JCM 13257 / WB4)</name>
    <dbReference type="NCBI Taxonomy" id="694427"/>
    <lineage>
        <taxon>Bacteria</taxon>
        <taxon>Pseudomonadati</taxon>
        <taxon>Bacteroidota</taxon>
        <taxon>Bacteroidia</taxon>
        <taxon>Bacteroidales</taxon>
        <taxon>Paludibacteraceae</taxon>
        <taxon>Paludibacter</taxon>
    </lineage>
</organism>
<proteinExistence type="inferred from homology"/>
<dbReference type="KEGG" id="ppn:Palpr_1818"/>
<dbReference type="Pfam" id="PF26410">
    <property type="entry name" value="GH5_mannosidase"/>
    <property type="match status" value="1"/>
</dbReference>
<dbReference type="PANTHER" id="PTHR31451">
    <property type="match status" value="1"/>
</dbReference>
<comment type="catalytic activity">
    <reaction evidence="1">
        <text>Random hydrolysis of (1-&gt;4)-beta-D-mannosidic linkages in mannans, galactomannans and glucomannans.</text>
        <dbReference type="EC" id="3.2.1.78"/>
    </reaction>
</comment>
<dbReference type="Gene3D" id="3.20.20.80">
    <property type="entry name" value="Glycosidases"/>
    <property type="match status" value="2"/>
</dbReference>
<dbReference type="EC" id="3.2.1.78" evidence="3"/>
<dbReference type="GO" id="GO:0006080">
    <property type="term" value="P:substituted mannan metabolic process"/>
    <property type="evidence" value="ECO:0007669"/>
    <property type="project" value="InterPro"/>
</dbReference>
<feature type="active site" description="Nucleophile" evidence="6">
    <location>
        <position position="735"/>
    </location>
</feature>
<dbReference type="PANTHER" id="PTHR31451:SF40">
    <property type="entry name" value="GLYCOSIDE HYDROLASE FAMILY 5 DOMAIN-CONTAINING PROTEIN"/>
    <property type="match status" value="1"/>
</dbReference>
<name>E4T5G3_PALPW</name>
<protein>
    <recommendedName>
        <fullName evidence="3">mannan endo-1,4-beta-mannosidase</fullName>
        <ecNumber evidence="3">3.2.1.78</ecNumber>
    </recommendedName>
</protein>
<dbReference type="PROSITE" id="PS51764">
    <property type="entry name" value="GH26"/>
    <property type="match status" value="1"/>
</dbReference>
<dbReference type="Pfam" id="PF02156">
    <property type="entry name" value="Glyco_hydro_26"/>
    <property type="match status" value="1"/>
</dbReference>
<dbReference type="eggNOG" id="COG3934">
    <property type="taxonomic scope" value="Bacteria"/>
</dbReference>
<dbReference type="InterPro" id="IPR017853">
    <property type="entry name" value="GH"/>
</dbReference>
<keyword evidence="10" id="KW-1185">Reference proteome</keyword>
<dbReference type="InterPro" id="IPR000805">
    <property type="entry name" value="Glyco_hydro_26"/>
</dbReference>
<keyword evidence="7" id="KW-1133">Transmembrane helix</keyword>
<keyword evidence="7" id="KW-0812">Transmembrane</keyword>
<dbReference type="STRING" id="694427.Palpr_1818"/>
<reference key="1">
    <citation type="submission" date="2010-11" db="EMBL/GenBank/DDBJ databases">
        <title>The complete genome of Paludibacter propionicigenes DSM 17365.</title>
        <authorList>
            <consortium name="US DOE Joint Genome Institute (JGI-PGF)"/>
            <person name="Lucas S."/>
            <person name="Copeland A."/>
            <person name="Lapidus A."/>
            <person name="Bruce D."/>
            <person name="Goodwin L."/>
            <person name="Pitluck S."/>
            <person name="Kyrpides N."/>
            <person name="Mavromatis K."/>
            <person name="Ivanova N."/>
            <person name="Munk A.C."/>
            <person name="Brettin T."/>
            <person name="Detter J.C."/>
            <person name="Han C."/>
            <person name="Tapia R."/>
            <person name="Land M."/>
            <person name="Hauser L."/>
            <person name="Markowitz V."/>
            <person name="Cheng J.-F."/>
            <person name="Hugenholtz P."/>
            <person name="Woyke T."/>
            <person name="Wu D."/>
            <person name="Gronow S."/>
            <person name="Wellnitz S."/>
            <person name="Brambilla E."/>
            <person name="Klenk H.-P."/>
            <person name="Eisen J.A."/>
        </authorList>
    </citation>
    <scope>NUCLEOTIDE SEQUENCE</scope>
    <source>
        <strain>WB4</strain>
    </source>
</reference>
<evidence type="ECO:0000256" key="1">
    <source>
        <dbReference type="ARBA" id="ARBA00001678"/>
    </source>
</evidence>
<sequence>MKGGDNITYDIYNDITVRMKIKEYKKNRTNLIPLQGLGVLLFLLISMNGFAKTSMSFVKTNTKGNFVQNGQPYYFVGTNFWFGAILGSKGQGGDRARLIKELDFMKENGLVNLRVLIGSDGSNGIPSKVEPTLQIKAGVYNDTIFDGLDFLLSELGKRDMKAVLFFTNSWEWSGGYSQYLNWAGKGKNPIPSVDGWPAYMEFVKQYAGCDECRQMLKNHIKHVITRTNRYTNKKYTEDPAIFSWQIGNEPRAFSDANKPLFAAWLKDISAYIKSLDKNHMVSIGSEGQWGCEMDMGLFEQIHADKNVDYLTMHIWPKNWSWLDVKDMPGTLQNSIDKTAEYMNNHMAVARKLSKPIVLEEFGFPRDHHQYTLTDTTSLRDTYYTSVFEKILKSSKEKDVLAGCNFWAWGGFGRPNPKHVYWVKGDDYLGDPAQEEQGLNAVFNTDATVKLVKKYVMKMQNIPTLVDINATPKTQALFYNMFNNLGKGIMLCHQDDPAYGHGWYGKAGGSDVKAVTGDYPAMVGWELGHLEIGAAYNLDSIYFTDMKRMMREVYERGGINTISWHGDNIVTGKTAWDCAQNTVVSSVLPGGSNHAKFLTWLDRLAVFFNDLKDSKGETFPVIFRMFHEHTGSWFWWGAKQCTPDEYNQLYRMTVSYLRDVKGVHNILYAFSPAGITTETEFLSRYPGNDWVDVVGFDNYCGSDKLSIERYKKDVTAGLHVVTDYAKLNNKIPVLAETGMESIPVADYFTNILLPIIEPFNISYVLLWRNAFNKETHFYAPYPGHSSANDFKKFTESKRMVMSNNMPPMYVPLKSQKSIVRN</sequence>
<dbReference type="GO" id="GO:0016985">
    <property type="term" value="F:mannan endo-1,4-beta-mannosidase activity"/>
    <property type="evidence" value="ECO:0007669"/>
    <property type="project" value="UniProtKB-EC"/>
</dbReference>
<dbReference type="CAZy" id="GH26">
    <property type="family name" value="Glycoside Hydrolase Family 26"/>
</dbReference>
<dbReference type="SUPFAM" id="SSF51445">
    <property type="entry name" value="(Trans)glycosidases"/>
    <property type="match status" value="2"/>
</dbReference>
<evidence type="ECO:0000313" key="9">
    <source>
        <dbReference type="EMBL" id="ADQ79957.1"/>
    </source>
</evidence>
<reference evidence="9 10" key="2">
    <citation type="journal article" date="2011" name="Stand. Genomic Sci.">
        <title>Complete genome sequence of Paludibacter propionicigenes type strain (WB4).</title>
        <authorList>
            <person name="Gronow S."/>
            <person name="Munk C."/>
            <person name="Lapidus A."/>
            <person name="Nolan M."/>
            <person name="Lucas S."/>
            <person name="Hammon N."/>
            <person name="Deshpande S."/>
            <person name="Cheng J.F."/>
            <person name="Tapia R."/>
            <person name="Han C."/>
            <person name="Goodwin L."/>
            <person name="Pitluck S."/>
            <person name="Liolios K."/>
            <person name="Ivanova N."/>
            <person name="Mavromatis K."/>
            <person name="Mikhailova N."/>
            <person name="Pati A."/>
            <person name="Chen A."/>
            <person name="Palaniappan K."/>
            <person name="Land M."/>
            <person name="Hauser L."/>
            <person name="Chang Y.J."/>
            <person name="Jeffries C.D."/>
            <person name="Brambilla E."/>
            <person name="Rohde M."/>
            <person name="Goker M."/>
            <person name="Detter J.C."/>
            <person name="Woyke T."/>
            <person name="Bristow J."/>
            <person name="Eisen J.A."/>
            <person name="Markowitz V."/>
            <person name="Hugenholtz P."/>
            <person name="Kyrpides N.C."/>
            <person name="Klenk H.P."/>
        </authorList>
    </citation>
    <scope>NUCLEOTIDE SEQUENCE [LARGE SCALE GENOMIC DNA]</scope>
    <source>
        <strain evidence="10">DSM 17365 / JCM 13257 / WB4</strain>
    </source>
</reference>
<keyword evidence="7" id="KW-0472">Membrane</keyword>
<feature type="domain" description="GH26" evidence="8">
    <location>
        <begin position="471"/>
        <end position="802"/>
    </location>
</feature>
<evidence type="ECO:0000313" key="10">
    <source>
        <dbReference type="Proteomes" id="UP000008718"/>
    </source>
</evidence>
<dbReference type="InterPro" id="IPR001547">
    <property type="entry name" value="Glyco_hydro_5"/>
</dbReference>
<feature type="transmembrane region" description="Helical" evidence="7">
    <location>
        <begin position="31"/>
        <end position="51"/>
    </location>
</feature>
<dbReference type="InterPro" id="IPR022790">
    <property type="entry name" value="GH26_dom"/>
</dbReference>
<evidence type="ECO:0000256" key="4">
    <source>
        <dbReference type="ARBA" id="ARBA00022801"/>
    </source>
</evidence>
<feature type="active site" description="Proton donor" evidence="6">
    <location>
        <position position="627"/>
    </location>
</feature>